<gene>
    <name evidence="6" type="ORF">SAMN05444487_10332</name>
</gene>
<dbReference type="PRINTS" id="PR00625">
    <property type="entry name" value="JDOMAIN"/>
</dbReference>
<evidence type="ECO:0000256" key="3">
    <source>
        <dbReference type="ARBA" id="ARBA00023186"/>
    </source>
</evidence>
<keyword evidence="4" id="KW-1133">Transmembrane helix</keyword>
<keyword evidence="4" id="KW-0812">Transmembrane</keyword>
<dbReference type="Pfam" id="PF00226">
    <property type="entry name" value="DnaJ"/>
    <property type="match status" value="1"/>
</dbReference>
<name>A0A1H2T5D1_9BACL</name>
<dbReference type="PANTHER" id="PTHR43096">
    <property type="entry name" value="DNAJ HOMOLOG 1, MITOCHONDRIAL-RELATED"/>
    <property type="match status" value="1"/>
</dbReference>
<evidence type="ECO:0000313" key="7">
    <source>
        <dbReference type="Proteomes" id="UP000198534"/>
    </source>
</evidence>
<evidence type="ECO:0000259" key="5">
    <source>
        <dbReference type="PROSITE" id="PS50076"/>
    </source>
</evidence>
<dbReference type="GO" id="GO:0006260">
    <property type="term" value="P:DNA replication"/>
    <property type="evidence" value="ECO:0007669"/>
    <property type="project" value="UniProtKB-KW"/>
</dbReference>
<dbReference type="AlphaFoldDB" id="A0A1H2T5D1"/>
<keyword evidence="7" id="KW-1185">Reference proteome</keyword>
<dbReference type="OrthoDB" id="9779889at2"/>
<dbReference type="EMBL" id="FNNQ01000003">
    <property type="protein sequence ID" value="SDW39040.1"/>
    <property type="molecule type" value="Genomic_DNA"/>
</dbReference>
<evidence type="ECO:0000256" key="1">
    <source>
        <dbReference type="ARBA" id="ARBA00022705"/>
    </source>
</evidence>
<dbReference type="PROSITE" id="PS50076">
    <property type="entry name" value="DNAJ_2"/>
    <property type="match status" value="1"/>
</dbReference>
<dbReference type="Proteomes" id="UP000198534">
    <property type="component" value="Unassembled WGS sequence"/>
</dbReference>
<keyword evidence="1" id="KW-0235">DNA replication</keyword>
<dbReference type="STRING" id="1048340.SAMN05444487_10332"/>
<dbReference type="SMART" id="SM00271">
    <property type="entry name" value="DnaJ"/>
    <property type="match status" value="1"/>
</dbReference>
<protein>
    <submittedName>
        <fullName evidence="6">DnaJ domain-containing protein</fullName>
    </submittedName>
</protein>
<evidence type="ECO:0000256" key="2">
    <source>
        <dbReference type="ARBA" id="ARBA00023016"/>
    </source>
</evidence>
<feature type="domain" description="J" evidence="5">
    <location>
        <begin position="3"/>
        <end position="59"/>
    </location>
</feature>
<keyword evidence="3" id="KW-0143">Chaperone</keyword>
<accession>A0A1H2T5D1</accession>
<dbReference type="InterPro" id="IPR036869">
    <property type="entry name" value="J_dom_sf"/>
</dbReference>
<organism evidence="6 7">
    <name type="scientific">Marininema mesophilum</name>
    <dbReference type="NCBI Taxonomy" id="1048340"/>
    <lineage>
        <taxon>Bacteria</taxon>
        <taxon>Bacillati</taxon>
        <taxon>Bacillota</taxon>
        <taxon>Bacilli</taxon>
        <taxon>Bacillales</taxon>
        <taxon>Thermoactinomycetaceae</taxon>
        <taxon>Marininema</taxon>
    </lineage>
</organism>
<dbReference type="SUPFAM" id="SSF46565">
    <property type="entry name" value="Chaperone J-domain"/>
    <property type="match status" value="1"/>
</dbReference>
<dbReference type="GO" id="GO:0005737">
    <property type="term" value="C:cytoplasm"/>
    <property type="evidence" value="ECO:0007669"/>
    <property type="project" value="TreeGrafter"/>
</dbReference>
<dbReference type="RefSeq" id="WP_091736389.1">
    <property type="nucleotide sequence ID" value="NZ_FNNQ01000003.1"/>
</dbReference>
<reference evidence="6 7" key="1">
    <citation type="submission" date="2016-10" db="EMBL/GenBank/DDBJ databases">
        <authorList>
            <person name="de Groot N.N."/>
        </authorList>
    </citation>
    <scope>NUCLEOTIDE SEQUENCE [LARGE SCALE GENOMIC DNA]</scope>
    <source>
        <strain evidence="6 7">DSM 45610</strain>
    </source>
</reference>
<dbReference type="CDD" id="cd06257">
    <property type="entry name" value="DnaJ"/>
    <property type="match status" value="1"/>
</dbReference>
<dbReference type="InterPro" id="IPR001623">
    <property type="entry name" value="DnaJ_domain"/>
</dbReference>
<dbReference type="Gene3D" id="1.10.287.110">
    <property type="entry name" value="DnaJ domain"/>
    <property type="match status" value="1"/>
</dbReference>
<feature type="transmembrane region" description="Helical" evidence="4">
    <location>
        <begin position="110"/>
        <end position="129"/>
    </location>
</feature>
<dbReference type="GO" id="GO:0051082">
    <property type="term" value="F:unfolded protein binding"/>
    <property type="evidence" value="ECO:0007669"/>
    <property type="project" value="TreeGrafter"/>
</dbReference>
<evidence type="ECO:0000256" key="4">
    <source>
        <dbReference type="SAM" id="Phobius"/>
    </source>
</evidence>
<evidence type="ECO:0000313" key="6">
    <source>
        <dbReference type="EMBL" id="SDW39040.1"/>
    </source>
</evidence>
<keyword evidence="2" id="KW-0346">Stress response</keyword>
<sequence length="142" mass="16813">MRDDYEILGVSPDATQFEIKRKYRRLARKYHPDVNPSPSAERHFWQVRKAYERLSQNAYAREIAVSKSEPEQEETREDIELKLQKISSPGWRRYAARHNRVAPKKKGKSWFAVSLLAIFIVFLLILAYFRLTGQLILPIDFF</sequence>
<dbReference type="GO" id="GO:0042026">
    <property type="term" value="P:protein refolding"/>
    <property type="evidence" value="ECO:0007669"/>
    <property type="project" value="TreeGrafter"/>
</dbReference>
<dbReference type="PANTHER" id="PTHR43096:SF52">
    <property type="entry name" value="DNAJ HOMOLOG 1, MITOCHONDRIAL-RELATED"/>
    <property type="match status" value="1"/>
</dbReference>
<keyword evidence="4" id="KW-0472">Membrane</keyword>
<proteinExistence type="predicted"/>